<protein>
    <submittedName>
        <fullName evidence="2">Uncharacterized protein</fullName>
    </submittedName>
</protein>
<reference evidence="2 3" key="1">
    <citation type="submission" date="2024-10" db="EMBL/GenBank/DDBJ databases">
        <title>Updated reference genomes for cyclostephanoid diatoms.</title>
        <authorList>
            <person name="Roberts W.R."/>
            <person name="Alverson A.J."/>
        </authorList>
    </citation>
    <scope>NUCLEOTIDE SEQUENCE [LARGE SCALE GENOMIC DNA]</scope>
    <source>
        <strain evidence="2 3">AJA010-31</strain>
    </source>
</reference>
<keyword evidence="1" id="KW-1133">Transmembrane helix</keyword>
<evidence type="ECO:0000256" key="1">
    <source>
        <dbReference type="SAM" id="Phobius"/>
    </source>
</evidence>
<dbReference type="Proteomes" id="UP001530400">
    <property type="component" value="Unassembled WGS sequence"/>
</dbReference>
<keyword evidence="3" id="KW-1185">Reference proteome</keyword>
<feature type="non-terminal residue" evidence="2">
    <location>
        <position position="1"/>
    </location>
</feature>
<comment type="caution">
    <text evidence="2">The sequence shown here is derived from an EMBL/GenBank/DDBJ whole genome shotgun (WGS) entry which is preliminary data.</text>
</comment>
<dbReference type="AlphaFoldDB" id="A0ABD3QJ94"/>
<accession>A0ABD3QJ94</accession>
<proteinExistence type="predicted"/>
<keyword evidence="1" id="KW-0812">Transmembrane</keyword>
<sequence length="302" mass="34364">ENSDEIVIDILTSSFVNLSLSYASTNHTLDEAGKGLAFSQRHRICDISEFPLRSAVGCANDLCDYILCTIHSICLGISVGYLGEISKGWRAFNVITNLIFIGNHCKLIHISTNLAADSFIVFFRAYRNEKRYLVYSLAKIRKHYVRSGWFFLNLLASFPGTMLSFILNVTLTDEQIYNLAQNSDAARTILFLFEMFKLLRLVPIARRTSLCSAQFATNGVCCREKFTVHEEHGRGLLVLIRGLGFAIRQSSREFHLRRSYANRPIDDSEVLVDDHFVEKEQLKLAVYFAVFSKVLFIPRSVH</sequence>
<feature type="transmembrane region" description="Helical" evidence="1">
    <location>
        <begin position="147"/>
        <end position="167"/>
    </location>
</feature>
<keyword evidence="1" id="KW-0472">Membrane</keyword>
<organism evidence="2 3">
    <name type="scientific">Cyclotella atomus</name>
    <dbReference type="NCBI Taxonomy" id="382360"/>
    <lineage>
        <taxon>Eukaryota</taxon>
        <taxon>Sar</taxon>
        <taxon>Stramenopiles</taxon>
        <taxon>Ochrophyta</taxon>
        <taxon>Bacillariophyta</taxon>
        <taxon>Coscinodiscophyceae</taxon>
        <taxon>Thalassiosirophycidae</taxon>
        <taxon>Stephanodiscales</taxon>
        <taxon>Stephanodiscaceae</taxon>
        <taxon>Cyclotella</taxon>
    </lineage>
</organism>
<evidence type="ECO:0000313" key="2">
    <source>
        <dbReference type="EMBL" id="KAL3800008.1"/>
    </source>
</evidence>
<name>A0ABD3QJ94_9STRA</name>
<evidence type="ECO:0000313" key="3">
    <source>
        <dbReference type="Proteomes" id="UP001530400"/>
    </source>
</evidence>
<gene>
    <name evidence="2" type="ORF">ACHAWO_004686</name>
</gene>
<dbReference type="EMBL" id="JALLPJ020000173">
    <property type="protein sequence ID" value="KAL3800008.1"/>
    <property type="molecule type" value="Genomic_DNA"/>
</dbReference>